<accession>A0AAV6PEP4</accession>
<protein>
    <submittedName>
        <fullName evidence="2">Uncharacterized protein</fullName>
    </submittedName>
</protein>
<organism evidence="2 3">
    <name type="scientific">Solea senegalensis</name>
    <name type="common">Senegalese sole</name>
    <dbReference type="NCBI Taxonomy" id="28829"/>
    <lineage>
        <taxon>Eukaryota</taxon>
        <taxon>Metazoa</taxon>
        <taxon>Chordata</taxon>
        <taxon>Craniata</taxon>
        <taxon>Vertebrata</taxon>
        <taxon>Euteleostomi</taxon>
        <taxon>Actinopterygii</taxon>
        <taxon>Neopterygii</taxon>
        <taxon>Teleostei</taxon>
        <taxon>Neoteleostei</taxon>
        <taxon>Acanthomorphata</taxon>
        <taxon>Carangaria</taxon>
        <taxon>Pleuronectiformes</taxon>
        <taxon>Pleuronectoidei</taxon>
        <taxon>Soleidae</taxon>
        <taxon>Solea</taxon>
    </lineage>
</organism>
<proteinExistence type="predicted"/>
<evidence type="ECO:0000256" key="1">
    <source>
        <dbReference type="SAM" id="MobiDB-lite"/>
    </source>
</evidence>
<dbReference type="Proteomes" id="UP000693946">
    <property type="component" value="Unassembled WGS sequence"/>
</dbReference>
<sequence length="89" mass="10264">MLLQMRQEDTKGGKVCSPTRNPPPYPLLQLDDDSTLFLSLLFPSMDRQPRQIRSDSLKHVQNTALTLGQRRRCTVLHWYLLLLVSLLTS</sequence>
<evidence type="ECO:0000313" key="2">
    <source>
        <dbReference type="EMBL" id="KAG7460419.1"/>
    </source>
</evidence>
<reference evidence="2 3" key="1">
    <citation type="journal article" date="2021" name="Sci. Rep.">
        <title>Chromosome anchoring in Senegalese sole (Solea senegalensis) reveals sex-associated markers and genome rearrangements in flatfish.</title>
        <authorList>
            <person name="Guerrero-Cozar I."/>
            <person name="Gomez-Garrido J."/>
            <person name="Berbel C."/>
            <person name="Martinez-Blanch J.F."/>
            <person name="Alioto T."/>
            <person name="Claros M.G."/>
            <person name="Gagnaire P.A."/>
            <person name="Manchado M."/>
        </authorList>
    </citation>
    <scope>NUCLEOTIDE SEQUENCE [LARGE SCALE GENOMIC DNA]</scope>
    <source>
        <strain evidence="2">Sse05_10M</strain>
    </source>
</reference>
<comment type="caution">
    <text evidence="2">The sequence shown here is derived from an EMBL/GenBank/DDBJ whole genome shotgun (WGS) entry which is preliminary data.</text>
</comment>
<keyword evidence="3" id="KW-1185">Reference proteome</keyword>
<dbReference type="AlphaFoldDB" id="A0AAV6PEP4"/>
<feature type="region of interest" description="Disordered" evidence="1">
    <location>
        <begin position="1"/>
        <end position="24"/>
    </location>
</feature>
<name>A0AAV6PEP4_SOLSE</name>
<feature type="compositionally biased region" description="Basic and acidic residues" evidence="1">
    <location>
        <begin position="1"/>
        <end position="12"/>
    </location>
</feature>
<evidence type="ECO:0000313" key="3">
    <source>
        <dbReference type="Proteomes" id="UP000693946"/>
    </source>
</evidence>
<dbReference type="EMBL" id="JAGKHQ010001166">
    <property type="protein sequence ID" value="KAG7460419.1"/>
    <property type="molecule type" value="Genomic_DNA"/>
</dbReference>
<gene>
    <name evidence="2" type="ORF">JOB18_021196</name>
</gene>